<protein>
    <submittedName>
        <fullName evidence="2">Uncharacterized protein</fullName>
    </submittedName>
</protein>
<feature type="region of interest" description="Disordered" evidence="1">
    <location>
        <begin position="223"/>
        <end position="267"/>
    </location>
</feature>
<accession>A0AAW2JTN1</accession>
<dbReference type="AlphaFoldDB" id="A0AAW2JTN1"/>
<feature type="non-terminal residue" evidence="2">
    <location>
        <position position="1"/>
    </location>
</feature>
<dbReference type="EMBL" id="JACGWM010000855">
    <property type="protein sequence ID" value="KAL0297961.1"/>
    <property type="molecule type" value="Genomic_DNA"/>
</dbReference>
<feature type="region of interest" description="Disordered" evidence="1">
    <location>
        <begin position="111"/>
        <end position="145"/>
    </location>
</feature>
<feature type="compositionally biased region" description="Basic residues" evidence="1">
    <location>
        <begin position="112"/>
        <end position="130"/>
    </location>
</feature>
<dbReference type="PANTHER" id="PTHR20953">
    <property type="entry name" value="KINASE-RELATED"/>
    <property type="match status" value="1"/>
</dbReference>
<comment type="caution">
    <text evidence="2">The sequence shown here is derived from an EMBL/GenBank/DDBJ whole genome shotgun (WGS) entry which is preliminary data.</text>
</comment>
<sequence length="267" mass="30589">SLAWEGTNSHNCGLIISSIKTNSTKEISNHDQVTLDLGRLPQACYLGDSGKRDLRKKEVSIEELEYAQNALGEFGGDNRTGIAGTLHRISAIRNKNGRVVELPSTLTWKTPKPLRRRAVERKEKRRRRNPLQKAPNRDPNRGRTVYTIPSPRSSIIFITIMAILLKNAGTSKMNSNGLFKMDSYKKCMLGEGSRSSFQHLEAWEKFKETPFSHEDVILKPYINDKKEVPRRPTKRSLPTSEERELDKKKNPRKGRGYPPRFSQRKNY</sequence>
<dbReference type="PANTHER" id="PTHR20953:SF13">
    <property type="entry name" value="EXPRESSED PROTEIN"/>
    <property type="match status" value="1"/>
</dbReference>
<reference evidence="2" key="1">
    <citation type="submission" date="2020-06" db="EMBL/GenBank/DDBJ databases">
        <authorList>
            <person name="Li T."/>
            <person name="Hu X."/>
            <person name="Zhang T."/>
            <person name="Song X."/>
            <person name="Zhang H."/>
            <person name="Dai N."/>
            <person name="Sheng W."/>
            <person name="Hou X."/>
            <person name="Wei L."/>
        </authorList>
    </citation>
    <scope>NUCLEOTIDE SEQUENCE</scope>
    <source>
        <strain evidence="2">KEN8</strain>
        <tissue evidence="2">Leaf</tissue>
    </source>
</reference>
<evidence type="ECO:0000256" key="1">
    <source>
        <dbReference type="SAM" id="MobiDB-lite"/>
    </source>
</evidence>
<organism evidence="2">
    <name type="scientific">Sesamum calycinum</name>
    <dbReference type="NCBI Taxonomy" id="2727403"/>
    <lineage>
        <taxon>Eukaryota</taxon>
        <taxon>Viridiplantae</taxon>
        <taxon>Streptophyta</taxon>
        <taxon>Embryophyta</taxon>
        <taxon>Tracheophyta</taxon>
        <taxon>Spermatophyta</taxon>
        <taxon>Magnoliopsida</taxon>
        <taxon>eudicotyledons</taxon>
        <taxon>Gunneridae</taxon>
        <taxon>Pentapetalae</taxon>
        <taxon>asterids</taxon>
        <taxon>lamiids</taxon>
        <taxon>Lamiales</taxon>
        <taxon>Pedaliaceae</taxon>
        <taxon>Sesamum</taxon>
    </lineage>
</organism>
<gene>
    <name evidence="2" type="ORF">Scaly_3078400</name>
</gene>
<proteinExistence type="predicted"/>
<name>A0AAW2JTN1_9LAMI</name>
<reference evidence="2" key="2">
    <citation type="journal article" date="2024" name="Plant">
        <title>Genomic evolution and insights into agronomic trait innovations of Sesamum species.</title>
        <authorList>
            <person name="Miao H."/>
            <person name="Wang L."/>
            <person name="Qu L."/>
            <person name="Liu H."/>
            <person name="Sun Y."/>
            <person name="Le M."/>
            <person name="Wang Q."/>
            <person name="Wei S."/>
            <person name="Zheng Y."/>
            <person name="Lin W."/>
            <person name="Duan Y."/>
            <person name="Cao H."/>
            <person name="Xiong S."/>
            <person name="Wang X."/>
            <person name="Wei L."/>
            <person name="Li C."/>
            <person name="Ma Q."/>
            <person name="Ju M."/>
            <person name="Zhao R."/>
            <person name="Li G."/>
            <person name="Mu C."/>
            <person name="Tian Q."/>
            <person name="Mei H."/>
            <person name="Zhang T."/>
            <person name="Gao T."/>
            <person name="Zhang H."/>
        </authorList>
    </citation>
    <scope>NUCLEOTIDE SEQUENCE</scope>
    <source>
        <strain evidence="2">KEN8</strain>
    </source>
</reference>
<evidence type="ECO:0000313" key="2">
    <source>
        <dbReference type="EMBL" id="KAL0297961.1"/>
    </source>
</evidence>